<evidence type="ECO:0000313" key="2">
    <source>
        <dbReference type="Proteomes" id="UP000006772"/>
    </source>
</evidence>
<proteinExistence type="predicted"/>
<accession>A0AAI9IBK8</accession>
<protein>
    <recommendedName>
        <fullName evidence="3">DUF3455 domain-containing protein</fullName>
    </recommendedName>
</protein>
<dbReference type="PANTHER" id="PTHR35567">
    <property type="entry name" value="MALATE DEHYDROGENASE (AFU_ORTHOLOGUE AFUA_2G13800)"/>
    <property type="match status" value="1"/>
</dbReference>
<dbReference type="Pfam" id="PF11937">
    <property type="entry name" value="DUF3455"/>
    <property type="match status" value="1"/>
</dbReference>
<comment type="caution">
    <text evidence="1">The sequence shown here is derived from an EMBL/GenBank/DDBJ whole genome shotgun (WGS) entry which is preliminary data.</text>
</comment>
<evidence type="ECO:0008006" key="3">
    <source>
        <dbReference type="Google" id="ProtNLM"/>
    </source>
</evidence>
<sequence length="199" mass="20956">MQHSIPSIPFSRHLSALRPVLGRTATVAAAAASLTLAACAPMSTMYSQDSLPDAVKVPAGNKVVLQTVGAGEILYECRPKKDMPGQFEWTFVGPDAVLKDRSGMQVGRYYGPPATWESSDGSKVTATQVAVAPAGTGNIPYQLVKANPATGMGAMTQTTYIQRVATRGGVAPAEACDMSKAGAKQKVGYQADYIFWKAN</sequence>
<evidence type="ECO:0000313" key="1">
    <source>
        <dbReference type="EMBL" id="EOA03031.1"/>
    </source>
</evidence>
<dbReference type="Proteomes" id="UP000006772">
    <property type="component" value="Unassembled WGS sequence"/>
</dbReference>
<gene>
    <name evidence="1" type="ORF">HFRIS_019418</name>
</gene>
<organism evidence="1 2">
    <name type="scientific">Herbaspirillum frisingense GSF30</name>
    <dbReference type="NCBI Taxonomy" id="864073"/>
    <lineage>
        <taxon>Bacteria</taxon>
        <taxon>Pseudomonadati</taxon>
        <taxon>Pseudomonadota</taxon>
        <taxon>Betaproteobacteria</taxon>
        <taxon>Burkholderiales</taxon>
        <taxon>Oxalobacteraceae</taxon>
        <taxon>Herbaspirillum</taxon>
    </lineage>
</organism>
<dbReference type="InterPro" id="IPR021851">
    <property type="entry name" value="DUF3455"/>
</dbReference>
<dbReference type="AlphaFoldDB" id="A0AAI9IBK8"/>
<dbReference type="PANTHER" id="PTHR35567:SF1">
    <property type="entry name" value="CONSERVED FUNGAL PROTEIN (AFU_ORTHOLOGUE AFUA_1G14230)"/>
    <property type="match status" value="1"/>
</dbReference>
<name>A0AAI9IBK8_9BURK</name>
<dbReference type="EMBL" id="AEEC02000034">
    <property type="protein sequence ID" value="EOA03031.1"/>
    <property type="molecule type" value="Genomic_DNA"/>
</dbReference>
<reference evidence="1 2" key="1">
    <citation type="journal article" date="2013" name="Front. Microbiol.">
        <title>The genome of the endophytic bacterium H. frisingense GSF30(T) identifies diverse strategies in the Herbaspirillum genus to interact with plants.</title>
        <authorList>
            <person name="Straub D."/>
            <person name="Rothballer M."/>
            <person name="Hartmann A."/>
            <person name="Ludewig U."/>
        </authorList>
    </citation>
    <scope>NUCLEOTIDE SEQUENCE [LARGE SCALE GENOMIC DNA]</scope>
    <source>
        <strain evidence="1 2">GSF30</strain>
    </source>
</reference>